<dbReference type="RefSeq" id="WP_309795480.1">
    <property type="nucleotide sequence ID" value="NZ_BAAAHY010000006.1"/>
</dbReference>
<keyword evidence="3" id="KW-1185">Reference proteome</keyword>
<dbReference type="EMBL" id="JAVDQF010000001">
    <property type="protein sequence ID" value="MDR6268063.1"/>
    <property type="molecule type" value="Genomic_DNA"/>
</dbReference>
<evidence type="ECO:0000313" key="3">
    <source>
        <dbReference type="Proteomes" id="UP001185069"/>
    </source>
</evidence>
<sequence>MPGSSGGFFPPVGYAWFWPAAGVLLLLLAGAWLGFVFWWTRKLRIAPGEAPTPLPPRRLPPVRSKYSALIDEIAHRHRRGDIDAREANQRLSAAVRGFTREVTGVASDRMTLSELQAIGFPPVVDAVEFFYPVEFGLQSAREVEHSVSLAHQVVRAWP</sequence>
<organism evidence="2 3">
    <name type="scientific">Arthrobacter russicus</name>
    <dbReference type="NCBI Taxonomy" id="172040"/>
    <lineage>
        <taxon>Bacteria</taxon>
        <taxon>Bacillati</taxon>
        <taxon>Actinomycetota</taxon>
        <taxon>Actinomycetes</taxon>
        <taxon>Micrococcales</taxon>
        <taxon>Micrococcaceae</taxon>
        <taxon>Arthrobacter</taxon>
    </lineage>
</organism>
<gene>
    <name evidence="2" type="ORF">JOE69_000301</name>
</gene>
<evidence type="ECO:0008006" key="4">
    <source>
        <dbReference type="Google" id="ProtNLM"/>
    </source>
</evidence>
<protein>
    <recommendedName>
        <fullName evidence="4">DUF4381 domain-containing protein</fullName>
    </recommendedName>
</protein>
<feature type="transmembrane region" description="Helical" evidence="1">
    <location>
        <begin position="16"/>
        <end position="39"/>
    </location>
</feature>
<keyword evidence="1" id="KW-1133">Transmembrane helix</keyword>
<keyword evidence="1" id="KW-0472">Membrane</keyword>
<comment type="caution">
    <text evidence="2">The sequence shown here is derived from an EMBL/GenBank/DDBJ whole genome shotgun (WGS) entry which is preliminary data.</text>
</comment>
<accession>A0ABU1J6S3</accession>
<proteinExistence type="predicted"/>
<evidence type="ECO:0000313" key="2">
    <source>
        <dbReference type="EMBL" id="MDR6268063.1"/>
    </source>
</evidence>
<keyword evidence="1" id="KW-0812">Transmembrane</keyword>
<name>A0ABU1J6S3_9MICC</name>
<reference evidence="2 3" key="1">
    <citation type="submission" date="2023-07" db="EMBL/GenBank/DDBJ databases">
        <title>Sequencing the genomes of 1000 actinobacteria strains.</title>
        <authorList>
            <person name="Klenk H.-P."/>
        </authorList>
    </citation>
    <scope>NUCLEOTIDE SEQUENCE [LARGE SCALE GENOMIC DNA]</scope>
    <source>
        <strain evidence="2 3">DSM 14555</strain>
    </source>
</reference>
<dbReference type="Proteomes" id="UP001185069">
    <property type="component" value="Unassembled WGS sequence"/>
</dbReference>
<evidence type="ECO:0000256" key="1">
    <source>
        <dbReference type="SAM" id="Phobius"/>
    </source>
</evidence>